<dbReference type="Pfam" id="PF00656">
    <property type="entry name" value="Peptidase_C14"/>
    <property type="match status" value="1"/>
</dbReference>
<keyword evidence="5" id="KW-0418">Kinase</keyword>
<dbReference type="PANTHER" id="PTHR43289:SF6">
    <property type="entry name" value="SERINE_THREONINE-PROTEIN KINASE NEKL-3"/>
    <property type="match status" value="1"/>
</dbReference>
<dbReference type="PROSITE" id="PS50011">
    <property type="entry name" value="PROTEIN_KINASE_DOM"/>
    <property type="match status" value="1"/>
</dbReference>
<evidence type="ECO:0000256" key="5">
    <source>
        <dbReference type="ARBA" id="ARBA00022777"/>
    </source>
</evidence>
<dbReference type="SUPFAM" id="SSF56112">
    <property type="entry name" value="Protein kinase-like (PK-like)"/>
    <property type="match status" value="1"/>
</dbReference>
<dbReference type="InterPro" id="IPR008271">
    <property type="entry name" value="Ser/Thr_kinase_AS"/>
</dbReference>
<dbReference type="PROSITE" id="PS00108">
    <property type="entry name" value="PROTEIN_KINASE_ST"/>
    <property type="match status" value="1"/>
</dbReference>
<dbReference type="Proteomes" id="UP001500192">
    <property type="component" value="Unassembled WGS sequence"/>
</dbReference>
<keyword evidence="10" id="KW-1185">Reference proteome</keyword>
<protein>
    <recommendedName>
        <fullName evidence="1">non-specific serine/threonine protein kinase</fullName>
        <ecNumber evidence="1">2.7.11.1</ecNumber>
    </recommendedName>
</protein>
<feature type="binding site" evidence="7">
    <location>
        <position position="367"/>
    </location>
    <ligand>
        <name>ATP</name>
        <dbReference type="ChEBI" id="CHEBI:30616"/>
    </ligand>
</feature>
<name>A0ABP8VLQ0_9PSEU</name>
<dbReference type="PANTHER" id="PTHR43289">
    <property type="entry name" value="MITOGEN-ACTIVATED PROTEIN KINASE KINASE KINASE 20-RELATED"/>
    <property type="match status" value="1"/>
</dbReference>
<dbReference type="InterPro" id="IPR017441">
    <property type="entry name" value="Protein_kinase_ATP_BS"/>
</dbReference>
<sequence>MRHAVIVGTDKYPQCPLSGCVHDATDVAECLSLEQYGFDCKLLIDETATRSNILETISELAYVEEGPAAREFLVIYFAGHGQVLGNSGHLITIDGKPYDPGISLAHLAQLMESASKIYSHALAVLDCCHSGSAFTWTNSRPIMAEDIDREVSGINESRCVLAACRPEETAKENGVPAQGVFTRSLVEGLLGDAVDFSGNVSLLNLYEYVSKSIPASLQVPVFKGDVAGTVILGSGFEARKGPPIPVSEIQRNIAKAAAFADEYASLEQRELFADRSHRLERGALKCAQQLEPRLAWFQDTRRRLPDIERREEWKKLSERFDAFRRNLTVVEENQVIAGGRVVATLGRGGYGTVFRVDQENGEPWALKVFHNDHLDDEIMVQRFRNGYLGMKRLEHPRIVRVRELIVAPYAFGMDYIEGKNLRRHGLDREDSEACIRLLLDIAEVVEHAHVNGVKHRDIKPENIIIHVNEAMVAEPYLTDFDLAYHETNRTITTNAGVGGVINYAAPEQLHEPNAASARAETVDIYSMGQLLFYVVTGKDPSSHDFDRNRKTLLRHLNEWVEERASTILMDLYVASTKRKPSERPGTMVEFAAALSSAETYILASSVNDNLEEERFCERVARLYAGLGKYSSTGRTARCNSLSGQLELIVRLAEMHLKKGVEVGQIEIEFSVVGNFPVSNYKSGVSGRMALNTRLDRALKRFPRASRHFGSSGRYQVFVRVSDVPMTVQGAAEVHEVILTAVSAIESL</sequence>
<gene>
    <name evidence="9" type="ORF">GCM10023214_71190</name>
</gene>
<feature type="domain" description="Protein kinase" evidence="8">
    <location>
        <begin position="339"/>
        <end position="601"/>
    </location>
</feature>
<dbReference type="Gene3D" id="3.40.50.1460">
    <property type="match status" value="1"/>
</dbReference>
<dbReference type="Gene3D" id="1.10.510.10">
    <property type="entry name" value="Transferase(Phosphotransferase) domain 1"/>
    <property type="match status" value="1"/>
</dbReference>
<dbReference type="InterPro" id="IPR011600">
    <property type="entry name" value="Pept_C14_caspase"/>
</dbReference>
<evidence type="ECO:0000256" key="1">
    <source>
        <dbReference type="ARBA" id="ARBA00012513"/>
    </source>
</evidence>
<organism evidence="9 10">
    <name type="scientific">Amycolatopsis dongchuanensis</name>
    <dbReference type="NCBI Taxonomy" id="1070866"/>
    <lineage>
        <taxon>Bacteria</taxon>
        <taxon>Bacillati</taxon>
        <taxon>Actinomycetota</taxon>
        <taxon>Actinomycetes</taxon>
        <taxon>Pseudonocardiales</taxon>
        <taxon>Pseudonocardiaceae</taxon>
        <taxon>Amycolatopsis</taxon>
    </lineage>
</organism>
<evidence type="ECO:0000256" key="4">
    <source>
        <dbReference type="ARBA" id="ARBA00022741"/>
    </source>
</evidence>
<evidence type="ECO:0000259" key="8">
    <source>
        <dbReference type="PROSITE" id="PS50011"/>
    </source>
</evidence>
<dbReference type="EMBL" id="BAABIB010000152">
    <property type="protein sequence ID" value="GAA4667113.1"/>
    <property type="molecule type" value="Genomic_DNA"/>
</dbReference>
<dbReference type="Pfam" id="PF00069">
    <property type="entry name" value="Pkinase"/>
    <property type="match status" value="1"/>
</dbReference>
<dbReference type="SMART" id="SM00220">
    <property type="entry name" value="S_TKc"/>
    <property type="match status" value="1"/>
</dbReference>
<evidence type="ECO:0000256" key="3">
    <source>
        <dbReference type="ARBA" id="ARBA00022679"/>
    </source>
</evidence>
<reference evidence="10" key="1">
    <citation type="journal article" date="2019" name="Int. J. Syst. Evol. Microbiol.">
        <title>The Global Catalogue of Microorganisms (GCM) 10K type strain sequencing project: providing services to taxonomists for standard genome sequencing and annotation.</title>
        <authorList>
            <consortium name="The Broad Institute Genomics Platform"/>
            <consortium name="The Broad Institute Genome Sequencing Center for Infectious Disease"/>
            <person name="Wu L."/>
            <person name="Ma J."/>
        </authorList>
    </citation>
    <scope>NUCLEOTIDE SEQUENCE [LARGE SCALE GENOMIC DNA]</scope>
    <source>
        <strain evidence="10">JCM 18054</strain>
    </source>
</reference>
<keyword evidence="3" id="KW-0808">Transferase</keyword>
<keyword evidence="6 7" id="KW-0067">ATP-binding</keyword>
<evidence type="ECO:0000313" key="9">
    <source>
        <dbReference type="EMBL" id="GAA4667113.1"/>
    </source>
</evidence>
<dbReference type="RefSeq" id="WP_346056384.1">
    <property type="nucleotide sequence ID" value="NZ_BAABIB010000152.1"/>
</dbReference>
<proteinExistence type="predicted"/>
<evidence type="ECO:0000256" key="7">
    <source>
        <dbReference type="PROSITE-ProRule" id="PRU10141"/>
    </source>
</evidence>
<dbReference type="CDD" id="cd14014">
    <property type="entry name" value="STKc_PknB_like"/>
    <property type="match status" value="1"/>
</dbReference>
<comment type="caution">
    <text evidence="9">The sequence shown here is derived from an EMBL/GenBank/DDBJ whole genome shotgun (WGS) entry which is preliminary data.</text>
</comment>
<evidence type="ECO:0000256" key="6">
    <source>
        <dbReference type="ARBA" id="ARBA00022840"/>
    </source>
</evidence>
<dbReference type="EC" id="2.7.11.1" evidence="1"/>
<keyword evidence="4 7" id="KW-0547">Nucleotide-binding</keyword>
<dbReference type="InterPro" id="IPR000719">
    <property type="entry name" value="Prot_kinase_dom"/>
</dbReference>
<evidence type="ECO:0000313" key="10">
    <source>
        <dbReference type="Proteomes" id="UP001500192"/>
    </source>
</evidence>
<keyword evidence="2" id="KW-0723">Serine/threonine-protein kinase</keyword>
<accession>A0ABP8VLQ0</accession>
<dbReference type="InterPro" id="IPR011009">
    <property type="entry name" value="Kinase-like_dom_sf"/>
</dbReference>
<dbReference type="Gene3D" id="3.30.200.20">
    <property type="entry name" value="Phosphorylase Kinase, domain 1"/>
    <property type="match status" value="1"/>
</dbReference>
<evidence type="ECO:0000256" key="2">
    <source>
        <dbReference type="ARBA" id="ARBA00022527"/>
    </source>
</evidence>
<dbReference type="PROSITE" id="PS00107">
    <property type="entry name" value="PROTEIN_KINASE_ATP"/>
    <property type="match status" value="1"/>
</dbReference>